<dbReference type="AlphaFoldDB" id="A0A4Q9KK39"/>
<reference evidence="1 2" key="1">
    <citation type="submission" date="2019-01" db="EMBL/GenBank/DDBJ databases">
        <title>Lactibacter flavus gen. nov., sp. nov., a novel bacterium of the family Propionibacteriaceae isolated from raw milk and dairy products.</title>
        <authorList>
            <person name="Huptas C."/>
            <person name="Wenning M."/>
            <person name="Breitenwieser F."/>
            <person name="Doll E."/>
            <person name="Von Neubeck M."/>
            <person name="Busse H.-J."/>
            <person name="Scherer S."/>
        </authorList>
    </citation>
    <scope>NUCLEOTIDE SEQUENCE [LARGE SCALE GENOMIC DNA]</scope>
    <source>
        <strain evidence="1 2">DSM 22130</strain>
    </source>
</reference>
<name>A0A4Q9KK39_PROTD</name>
<protein>
    <recommendedName>
        <fullName evidence="3">EcsC family protein</fullName>
    </recommendedName>
</protein>
<sequence>MDAQEASKILATRGPEVGGNVLRQLLDAAINGIGKVPGAKATAAHALVKHGSAEPAIDALVSTHVRMATAQGVITNLGGLWTAPLLLPANIAGLAMVQSRLVASIAHLRGYDVDDSRVRTAMALCLLGEVGVTGMIERNEIPTTPLAIATAPIFDASLDQLVAAEVFGDLSGRLGGRQAVVLLARRIPVLGGGVSGALDGWFTSSVGAYCREQFPTRRRLTAGPAKASESTPSD</sequence>
<evidence type="ECO:0000313" key="2">
    <source>
        <dbReference type="Proteomes" id="UP000291933"/>
    </source>
</evidence>
<keyword evidence="2" id="KW-1185">Reference proteome</keyword>
<dbReference type="Proteomes" id="UP000291933">
    <property type="component" value="Unassembled WGS sequence"/>
</dbReference>
<dbReference type="RefSeq" id="WP_131172143.1">
    <property type="nucleotide sequence ID" value="NZ_FXTL01000009.1"/>
</dbReference>
<dbReference type="EMBL" id="SDMR01000009">
    <property type="protein sequence ID" value="TBT94827.1"/>
    <property type="molecule type" value="Genomic_DNA"/>
</dbReference>
<gene>
    <name evidence="1" type="ORF">ET996_08555</name>
</gene>
<organism evidence="1 2">
    <name type="scientific">Propioniciclava tarda</name>
    <dbReference type="NCBI Taxonomy" id="433330"/>
    <lineage>
        <taxon>Bacteria</taxon>
        <taxon>Bacillati</taxon>
        <taxon>Actinomycetota</taxon>
        <taxon>Actinomycetes</taxon>
        <taxon>Propionibacteriales</taxon>
        <taxon>Propionibacteriaceae</taxon>
        <taxon>Propioniciclava</taxon>
    </lineage>
</organism>
<proteinExistence type="predicted"/>
<comment type="caution">
    <text evidence="1">The sequence shown here is derived from an EMBL/GenBank/DDBJ whole genome shotgun (WGS) entry which is preliminary data.</text>
</comment>
<accession>A0A4Q9KK39</accession>
<evidence type="ECO:0000313" key="1">
    <source>
        <dbReference type="EMBL" id="TBT94827.1"/>
    </source>
</evidence>
<dbReference type="OrthoDB" id="1425703at2"/>
<evidence type="ECO:0008006" key="3">
    <source>
        <dbReference type="Google" id="ProtNLM"/>
    </source>
</evidence>